<comment type="caution">
    <text evidence="3">The sequence shown here is derived from an EMBL/GenBank/DDBJ whole genome shotgun (WGS) entry which is preliminary data.</text>
</comment>
<evidence type="ECO:0000313" key="4">
    <source>
        <dbReference type="Proteomes" id="UP000013785"/>
    </source>
</evidence>
<dbReference type="eggNOG" id="COG0673">
    <property type="taxonomic scope" value="Bacteria"/>
</dbReference>
<dbReference type="HOGENOM" id="CLU_023194_1_2_9"/>
<dbReference type="STRING" id="154621.RV11_GL001046"/>
<feature type="domain" description="GFO/IDH/MocA-like oxidoreductase" evidence="2">
    <location>
        <begin position="129"/>
        <end position="247"/>
    </location>
</feature>
<name>R3W1B3_9ENTE</name>
<dbReference type="InterPro" id="IPR055170">
    <property type="entry name" value="GFO_IDH_MocA-like_dom"/>
</dbReference>
<dbReference type="Gene3D" id="3.30.360.10">
    <property type="entry name" value="Dihydrodipicolinate Reductase, domain 2"/>
    <property type="match status" value="1"/>
</dbReference>
<accession>R3W1B3</accession>
<keyword evidence="4" id="KW-1185">Reference proteome</keyword>
<dbReference type="Pfam" id="PF22725">
    <property type="entry name" value="GFO_IDH_MocA_C3"/>
    <property type="match status" value="1"/>
</dbReference>
<evidence type="ECO:0000313" key="3">
    <source>
        <dbReference type="EMBL" id="EOL41266.1"/>
    </source>
</evidence>
<dbReference type="Proteomes" id="UP000013785">
    <property type="component" value="Unassembled WGS sequence"/>
</dbReference>
<dbReference type="GO" id="GO:0000166">
    <property type="term" value="F:nucleotide binding"/>
    <property type="evidence" value="ECO:0007669"/>
    <property type="project" value="InterPro"/>
</dbReference>
<gene>
    <name evidence="3" type="ORF">UC3_03475</name>
</gene>
<dbReference type="SUPFAM" id="SSF55347">
    <property type="entry name" value="Glyceraldehyde-3-phosphate dehydrogenase-like, C-terminal domain"/>
    <property type="match status" value="1"/>
</dbReference>
<reference evidence="3 4" key="1">
    <citation type="submission" date="2013-02" db="EMBL/GenBank/DDBJ databases">
        <title>The Genome Sequence of Enterococcus phoeniculicola BAA-412.</title>
        <authorList>
            <consortium name="The Broad Institute Genome Sequencing Platform"/>
            <consortium name="The Broad Institute Genome Sequencing Center for Infectious Disease"/>
            <person name="Earl A.M."/>
            <person name="Gilmore M.S."/>
            <person name="Lebreton F."/>
            <person name="Walker B."/>
            <person name="Young S.K."/>
            <person name="Zeng Q."/>
            <person name="Gargeya S."/>
            <person name="Fitzgerald M."/>
            <person name="Haas B."/>
            <person name="Abouelleil A."/>
            <person name="Alvarado L."/>
            <person name="Arachchi H.M."/>
            <person name="Berlin A.M."/>
            <person name="Chapman S.B."/>
            <person name="Dewar J."/>
            <person name="Goldberg J."/>
            <person name="Griggs A."/>
            <person name="Gujja S."/>
            <person name="Hansen M."/>
            <person name="Howarth C."/>
            <person name="Imamovic A."/>
            <person name="Larimer J."/>
            <person name="McCowan C."/>
            <person name="Murphy C."/>
            <person name="Neiman D."/>
            <person name="Pearson M."/>
            <person name="Priest M."/>
            <person name="Roberts A."/>
            <person name="Saif S."/>
            <person name="Shea T."/>
            <person name="Sisk P."/>
            <person name="Sykes S."/>
            <person name="Wortman J."/>
            <person name="Nusbaum C."/>
            <person name="Birren B."/>
        </authorList>
    </citation>
    <scope>NUCLEOTIDE SEQUENCE [LARGE SCALE GENOMIC DNA]</scope>
    <source>
        <strain evidence="3 4">ATCC BAA-412</strain>
    </source>
</reference>
<dbReference type="InterPro" id="IPR000683">
    <property type="entry name" value="Gfo/Idh/MocA-like_OxRdtase_N"/>
</dbReference>
<dbReference type="AlphaFoldDB" id="R3W1B3"/>
<feature type="domain" description="Gfo/Idh/MocA-like oxidoreductase N-terminal" evidence="1">
    <location>
        <begin position="1"/>
        <end position="118"/>
    </location>
</feature>
<dbReference type="EMBL" id="AJAT01000021">
    <property type="protein sequence ID" value="EOL41266.1"/>
    <property type="molecule type" value="Genomic_DNA"/>
</dbReference>
<evidence type="ECO:0008006" key="5">
    <source>
        <dbReference type="Google" id="ProtNLM"/>
    </source>
</evidence>
<dbReference type="Gene3D" id="3.40.50.720">
    <property type="entry name" value="NAD(P)-binding Rossmann-like Domain"/>
    <property type="match status" value="1"/>
</dbReference>
<dbReference type="OrthoDB" id="9815825at2"/>
<protein>
    <recommendedName>
        <fullName evidence="5">Gfo/Idh/MocA family oxidoreductase</fullName>
    </recommendedName>
</protein>
<dbReference type="PANTHER" id="PTHR43377">
    <property type="entry name" value="BILIVERDIN REDUCTASE A"/>
    <property type="match status" value="1"/>
</dbReference>
<evidence type="ECO:0000259" key="2">
    <source>
        <dbReference type="Pfam" id="PF22725"/>
    </source>
</evidence>
<dbReference type="PANTHER" id="PTHR43377:SF1">
    <property type="entry name" value="BILIVERDIN REDUCTASE A"/>
    <property type="match status" value="1"/>
</dbReference>
<proteinExistence type="predicted"/>
<dbReference type="InterPro" id="IPR036291">
    <property type="entry name" value="NAD(P)-bd_dom_sf"/>
</dbReference>
<sequence length="334" mass="38108">MKVGILGVAHMQAESYTKVFANEKVSVVGVYDRNTLRGTQFAKKLAIPFFQSMENILNTDIDTVLICSENSLHYDYTLAAAFHNKHVIIEKPLALKVDDALRMMLTCEEFRVKLLVAHPMRFSKTIIDLKTVFDSGKLGQILALNGTNHGKNPGGWFLNRELSGGGAIIDHMIHLIDLSNWLFHFKIQSIYARKKGNLVSDIEDAGLIHIEFTNGSFMSLDTSWNRPLNYPVWGDAALEIITDRGQLYVDGFGRKAELYHHDSHYDYKLFEKDPDVEMIQTFIRCIDKNEPLPVTGEDALYTVKIANLAYASIQQNRTIYQHEFEEILRTPFYL</sequence>
<dbReference type="InterPro" id="IPR051450">
    <property type="entry name" value="Gfo/Idh/MocA_Oxidoreductases"/>
</dbReference>
<dbReference type="SUPFAM" id="SSF51735">
    <property type="entry name" value="NAD(P)-binding Rossmann-fold domains"/>
    <property type="match status" value="1"/>
</dbReference>
<dbReference type="RefSeq" id="WP_010770105.1">
    <property type="nucleotide sequence ID" value="NZ_ASWE01000001.1"/>
</dbReference>
<evidence type="ECO:0000259" key="1">
    <source>
        <dbReference type="Pfam" id="PF01408"/>
    </source>
</evidence>
<organism evidence="3 4">
    <name type="scientific">Enterococcus phoeniculicola ATCC BAA-412</name>
    <dbReference type="NCBI Taxonomy" id="1158610"/>
    <lineage>
        <taxon>Bacteria</taxon>
        <taxon>Bacillati</taxon>
        <taxon>Bacillota</taxon>
        <taxon>Bacilli</taxon>
        <taxon>Lactobacillales</taxon>
        <taxon>Enterococcaceae</taxon>
        <taxon>Enterococcus</taxon>
    </lineage>
</organism>
<dbReference type="PATRIC" id="fig|1158610.3.peg.3472"/>
<dbReference type="Pfam" id="PF01408">
    <property type="entry name" value="GFO_IDH_MocA"/>
    <property type="match status" value="1"/>
</dbReference>